<proteinExistence type="predicted"/>
<feature type="transmembrane region" description="Helical" evidence="1">
    <location>
        <begin position="168"/>
        <end position="187"/>
    </location>
</feature>
<evidence type="ECO:0000313" key="2">
    <source>
        <dbReference type="EMBL" id="ETA66658.1"/>
    </source>
</evidence>
<name>W9DNS4_METTI</name>
<dbReference type="EMBL" id="AZAJ01000001">
    <property type="protein sequence ID" value="ETA66658.1"/>
    <property type="molecule type" value="Genomic_DNA"/>
</dbReference>
<dbReference type="AlphaFoldDB" id="W9DNS4"/>
<dbReference type="Proteomes" id="UP000019483">
    <property type="component" value="Unassembled WGS sequence"/>
</dbReference>
<dbReference type="RefSeq" id="WP_023843795.1">
    <property type="nucleotide sequence ID" value="NZ_AZAJ01000001.1"/>
</dbReference>
<keyword evidence="1" id="KW-1133">Transmembrane helix</keyword>
<protein>
    <submittedName>
        <fullName evidence="2">Uncharacterized protein</fullName>
    </submittedName>
</protein>
<dbReference type="STRING" id="1090322.MettiDRAFT_0057"/>
<reference evidence="2 3" key="1">
    <citation type="submission" date="2013-08" db="EMBL/GenBank/DDBJ databases">
        <authorList>
            <consortium name="DOE Joint Genome Institute"/>
            <person name="Eisen J."/>
            <person name="Huntemann M."/>
            <person name="Han J."/>
            <person name="Chen A."/>
            <person name="Kyrpides N."/>
            <person name="Mavromatis K."/>
            <person name="Markowitz V."/>
            <person name="Palaniappan K."/>
            <person name="Ivanova N."/>
            <person name="Schaumberg A."/>
            <person name="Pati A."/>
            <person name="Liolios K."/>
            <person name="Nordberg H.P."/>
            <person name="Cantor M.N."/>
            <person name="Hua S.X."/>
            <person name="Woyke T."/>
        </authorList>
    </citation>
    <scope>NUCLEOTIDE SEQUENCE [LARGE SCALE GENOMIC DNA]</scope>
    <source>
        <strain evidence="2 3">DSM 2278</strain>
    </source>
</reference>
<organism evidence="2 3">
    <name type="scientific">Methanolobus tindarius DSM 2278</name>
    <dbReference type="NCBI Taxonomy" id="1090322"/>
    <lineage>
        <taxon>Archaea</taxon>
        <taxon>Methanobacteriati</taxon>
        <taxon>Methanobacteriota</taxon>
        <taxon>Stenosarchaea group</taxon>
        <taxon>Methanomicrobia</taxon>
        <taxon>Methanosarcinales</taxon>
        <taxon>Methanosarcinaceae</taxon>
        <taxon>Methanolobus</taxon>
    </lineage>
</organism>
<evidence type="ECO:0000256" key="1">
    <source>
        <dbReference type="SAM" id="Phobius"/>
    </source>
</evidence>
<dbReference type="OrthoDB" id="136081at2157"/>
<keyword evidence="1" id="KW-0472">Membrane</keyword>
<evidence type="ECO:0000313" key="3">
    <source>
        <dbReference type="Proteomes" id="UP000019483"/>
    </source>
</evidence>
<keyword evidence="3" id="KW-1185">Reference proteome</keyword>
<sequence length="191" mass="21918">MSKVIKWLMLLVCIFVFLSDPAIAIESNEQNTSFTNNSNFSDYRTIIIEELEDDPDLIAIRGTIPEIKNSEGLKEWYEDIHSHKEKIGSLIEPYMASNGGPVVALAYNSDGYMLVYLDKYLETEVNDTTIDMIYQTIEEGYKQEGTDNIPVVFMFRYRTIETLEDETYLSGFSSILCILVIMCLIALKKYN</sequence>
<accession>W9DNS4</accession>
<comment type="caution">
    <text evidence="2">The sequence shown here is derived from an EMBL/GenBank/DDBJ whole genome shotgun (WGS) entry which is preliminary data.</text>
</comment>
<keyword evidence="1" id="KW-0812">Transmembrane</keyword>
<gene>
    <name evidence="2" type="ORF">MettiDRAFT_0057</name>
</gene>